<keyword evidence="2" id="KW-0808">Transferase</keyword>
<evidence type="ECO:0000313" key="3">
    <source>
        <dbReference type="Proteomes" id="UP000268229"/>
    </source>
</evidence>
<dbReference type="CDD" id="cd03049">
    <property type="entry name" value="GST_N_3"/>
    <property type="match status" value="1"/>
</dbReference>
<keyword evidence="3" id="KW-1185">Reference proteome</keyword>
<dbReference type="OrthoDB" id="8634103at2"/>
<dbReference type="PROSITE" id="PS50404">
    <property type="entry name" value="GST_NTER"/>
    <property type="match status" value="1"/>
</dbReference>
<organism evidence="2 3">
    <name type="scientific">Neisseria animaloris</name>
    <dbReference type="NCBI Taxonomy" id="326522"/>
    <lineage>
        <taxon>Bacteria</taxon>
        <taxon>Pseudomonadati</taxon>
        <taxon>Pseudomonadota</taxon>
        <taxon>Betaproteobacteria</taxon>
        <taxon>Neisseriales</taxon>
        <taxon>Neisseriaceae</taxon>
        <taxon>Neisseria</taxon>
    </lineage>
</organism>
<protein>
    <submittedName>
        <fullName evidence="2">Putative glutathione S-transferase</fullName>
    </submittedName>
</protein>
<dbReference type="Proteomes" id="UP000268229">
    <property type="component" value="Chromosome"/>
</dbReference>
<dbReference type="AlphaFoldDB" id="A0A3S5BPS0"/>
<reference evidence="2 3" key="1">
    <citation type="submission" date="2018-12" db="EMBL/GenBank/DDBJ databases">
        <authorList>
            <consortium name="Pathogen Informatics"/>
        </authorList>
    </citation>
    <scope>NUCLEOTIDE SEQUENCE [LARGE SCALE GENOMIC DNA]</scope>
    <source>
        <strain evidence="2 3">NCTC12227</strain>
    </source>
</reference>
<dbReference type="EMBL" id="LR134516">
    <property type="protein sequence ID" value="VEJ20797.1"/>
    <property type="molecule type" value="Genomic_DNA"/>
</dbReference>
<dbReference type="GO" id="GO:0016740">
    <property type="term" value="F:transferase activity"/>
    <property type="evidence" value="ECO:0007669"/>
    <property type="project" value="UniProtKB-KW"/>
</dbReference>
<proteinExistence type="predicted"/>
<accession>A0A3S5BPS0</accession>
<feature type="domain" description="GST N-terminal" evidence="1">
    <location>
        <begin position="1"/>
        <end position="81"/>
    </location>
</feature>
<evidence type="ECO:0000313" key="2">
    <source>
        <dbReference type="EMBL" id="VEJ20797.1"/>
    </source>
</evidence>
<evidence type="ECO:0000259" key="1">
    <source>
        <dbReference type="PROSITE" id="PS50404"/>
    </source>
</evidence>
<dbReference type="GO" id="GO:0005737">
    <property type="term" value="C:cytoplasm"/>
    <property type="evidence" value="ECO:0007669"/>
    <property type="project" value="TreeGrafter"/>
</dbReference>
<dbReference type="KEGG" id="nani:NCTC12227_00510"/>
<sequence>MKLWYSTTSPYVRKVRAVAAYHGLEGKIELMQVTSSFDINSPHNQDNPLGRIPALQADDGEWFYNSNVIAEYLDSIGQNGSLYPQNEERWKVLNIHALAEGIMENTLPMIAEKMRRPENEWWTERHQQIKDRNAKTLAVLAEQLQPFGTQLNIGTLNAACVIEFVLFLNHITEVASLPCIAGLKEWQEEMNRLYPCLSETKPYISN</sequence>
<name>A0A3S5BPS0_9NEIS</name>
<gene>
    <name evidence="2" type="ORF">NCTC12227_00510</name>
</gene>
<dbReference type="PANTHER" id="PTHR43968">
    <property type="match status" value="1"/>
</dbReference>
<dbReference type="InterPro" id="IPR036249">
    <property type="entry name" value="Thioredoxin-like_sf"/>
</dbReference>
<dbReference type="Pfam" id="PF13409">
    <property type="entry name" value="GST_N_2"/>
    <property type="match status" value="1"/>
</dbReference>
<dbReference type="PANTHER" id="PTHR43968:SF6">
    <property type="entry name" value="GLUTATHIONE S-TRANSFERASE OMEGA"/>
    <property type="match status" value="1"/>
</dbReference>
<dbReference type="SUPFAM" id="SSF52833">
    <property type="entry name" value="Thioredoxin-like"/>
    <property type="match status" value="1"/>
</dbReference>
<dbReference type="Gene3D" id="1.20.1050.10">
    <property type="match status" value="1"/>
</dbReference>
<dbReference type="STRING" id="326522.BWD08_02285"/>
<dbReference type="Gene3D" id="3.40.30.10">
    <property type="entry name" value="Glutaredoxin"/>
    <property type="match status" value="1"/>
</dbReference>
<dbReference type="InterPro" id="IPR050983">
    <property type="entry name" value="GST_Omega/HSP26"/>
</dbReference>
<dbReference type="InterPro" id="IPR004045">
    <property type="entry name" value="Glutathione_S-Trfase_N"/>
</dbReference>